<protein>
    <recommendedName>
        <fullName evidence="2">1,2-phenylacetyl-CoA epoxidase subunit B</fullName>
    </recommendedName>
</protein>
<name>A0A381PD20_9ZZZZ</name>
<dbReference type="InterPro" id="IPR038693">
    <property type="entry name" value="PaaB_sf"/>
</dbReference>
<proteinExistence type="predicted"/>
<sequence>MNTYEVFLKKAGKEPFSHAGSFDAPDSELALLYARETYGRRGEGDQMWVVDRANLLIADQDDLAMADRVHKHNDGQLLAELRRSGRGKAT</sequence>
<dbReference type="InterPro" id="IPR009359">
    <property type="entry name" value="PaaB"/>
</dbReference>
<dbReference type="AlphaFoldDB" id="A0A381PD20"/>
<dbReference type="Gene3D" id="3.10.20.520">
    <property type="entry name" value="Phenylacetic acid degradation B"/>
    <property type="match status" value="1"/>
</dbReference>
<accession>A0A381PD20</accession>
<evidence type="ECO:0000313" key="1">
    <source>
        <dbReference type="EMBL" id="SUZ64079.1"/>
    </source>
</evidence>
<reference evidence="1" key="1">
    <citation type="submission" date="2018-05" db="EMBL/GenBank/DDBJ databases">
        <authorList>
            <person name="Lanie J.A."/>
            <person name="Ng W.-L."/>
            <person name="Kazmierczak K.M."/>
            <person name="Andrzejewski T.M."/>
            <person name="Davidsen T.M."/>
            <person name="Wayne K.J."/>
            <person name="Tettelin H."/>
            <person name="Glass J.I."/>
            <person name="Rusch D."/>
            <person name="Podicherti R."/>
            <person name="Tsui H.-C.T."/>
            <person name="Winkler M.E."/>
        </authorList>
    </citation>
    <scope>NUCLEOTIDE SEQUENCE</scope>
</reference>
<dbReference type="EMBL" id="UINC01000928">
    <property type="protein sequence ID" value="SUZ64079.1"/>
    <property type="molecule type" value="Genomic_DNA"/>
</dbReference>
<gene>
    <name evidence="1" type="ORF">METZ01_LOCUS16933</name>
</gene>
<evidence type="ECO:0008006" key="2">
    <source>
        <dbReference type="Google" id="ProtNLM"/>
    </source>
</evidence>
<dbReference type="Pfam" id="PF06243">
    <property type="entry name" value="PaaB"/>
    <property type="match status" value="1"/>
</dbReference>
<organism evidence="1">
    <name type="scientific">marine metagenome</name>
    <dbReference type="NCBI Taxonomy" id="408172"/>
    <lineage>
        <taxon>unclassified sequences</taxon>
        <taxon>metagenomes</taxon>
        <taxon>ecological metagenomes</taxon>
    </lineage>
</organism>